<comment type="catalytic activity">
    <reaction evidence="1">
        <text>ATP + protein L-histidine = ADP + protein N-phospho-L-histidine.</text>
        <dbReference type="EC" id="2.7.13.3"/>
    </reaction>
</comment>
<keyword evidence="5" id="KW-0808">Transferase</keyword>
<dbReference type="Gene3D" id="3.30.450.40">
    <property type="match status" value="1"/>
</dbReference>
<comment type="caution">
    <text evidence="15">The sequence shown here is derived from an EMBL/GenBank/DDBJ whole genome shotgun (WGS) entry which is preliminary data.</text>
</comment>
<dbReference type="Gene3D" id="3.30.565.10">
    <property type="entry name" value="Histidine kinase-like ATPase, C-terminal domain"/>
    <property type="match status" value="1"/>
</dbReference>
<dbReference type="GO" id="GO:0042802">
    <property type="term" value="F:identical protein binding"/>
    <property type="evidence" value="ECO:0007669"/>
    <property type="project" value="UniProtKB-ARBA"/>
</dbReference>
<dbReference type="GO" id="GO:0005524">
    <property type="term" value="F:ATP binding"/>
    <property type="evidence" value="ECO:0007669"/>
    <property type="project" value="UniProtKB-KW"/>
</dbReference>
<comment type="subcellular location">
    <subcellularLocation>
        <location evidence="2">Membrane</location>
        <topology evidence="2">Multi-pass membrane protein</topology>
    </subcellularLocation>
</comment>
<evidence type="ECO:0000313" key="16">
    <source>
        <dbReference type="Proteomes" id="UP000294581"/>
    </source>
</evidence>
<dbReference type="SUPFAM" id="SSF55781">
    <property type="entry name" value="GAF domain-like"/>
    <property type="match status" value="1"/>
</dbReference>
<dbReference type="InterPro" id="IPR029016">
    <property type="entry name" value="GAF-like_dom_sf"/>
</dbReference>
<evidence type="ECO:0000256" key="3">
    <source>
        <dbReference type="ARBA" id="ARBA00012438"/>
    </source>
</evidence>
<keyword evidence="7" id="KW-0547">Nucleotide-binding</keyword>
<dbReference type="Pfam" id="PF00512">
    <property type="entry name" value="HisKA"/>
    <property type="match status" value="1"/>
</dbReference>
<dbReference type="Pfam" id="PF13492">
    <property type="entry name" value="GAF_3"/>
    <property type="match status" value="1"/>
</dbReference>
<keyword evidence="4" id="KW-0597">Phosphoprotein</keyword>
<dbReference type="SUPFAM" id="SSF47384">
    <property type="entry name" value="Homodimeric domain of signal transducing histidine kinase"/>
    <property type="match status" value="1"/>
</dbReference>
<keyword evidence="9" id="KW-0067">ATP-binding</keyword>
<reference evidence="15 16" key="1">
    <citation type="submission" date="2019-03" db="EMBL/GenBank/DDBJ databases">
        <title>Genomic Encyclopedia of Type Strains, Phase IV (KMG-IV): sequencing the most valuable type-strain genomes for metagenomic binning, comparative biology and taxonomic classification.</title>
        <authorList>
            <person name="Goeker M."/>
        </authorList>
    </citation>
    <scope>NUCLEOTIDE SEQUENCE [LARGE SCALE GENOMIC DNA]</scope>
    <source>
        <strain evidence="15 16">DSM 17974</strain>
    </source>
</reference>
<dbReference type="InterPro" id="IPR038318">
    <property type="entry name" value="KdpD_sf"/>
</dbReference>
<dbReference type="OrthoDB" id="9813151at2"/>
<feature type="transmembrane region" description="Helical" evidence="13">
    <location>
        <begin position="115"/>
        <end position="136"/>
    </location>
</feature>
<evidence type="ECO:0000256" key="5">
    <source>
        <dbReference type="ARBA" id="ARBA00022679"/>
    </source>
</evidence>
<feature type="transmembrane region" description="Helical" evidence="13">
    <location>
        <begin position="60"/>
        <end position="79"/>
    </location>
</feature>
<dbReference type="Pfam" id="PF13493">
    <property type="entry name" value="DUF4118"/>
    <property type="match status" value="1"/>
</dbReference>
<evidence type="ECO:0000313" key="15">
    <source>
        <dbReference type="EMBL" id="TDY40225.1"/>
    </source>
</evidence>
<evidence type="ECO:0000256" key="7">
    <source>
        <dbReference type="ARBA" id="ARBA00022741"/>
    </source>
</evidence>
<dbReference type="InterPro" id="IPR025201">
    <property type="entry name" value="KdpD_TM"/>
</dbReference>
<dbReference type="InterPro" id="IPR052023">
    <property type="entry name" value="Histidine_kinase_KdpD"/>
</dbReference>
<proteinExistence type="predicted"/>
<keyword evidence="11" id="KW-0902">Two-component regulatory system</keyword>
<dbReference type="Gene3D" id="1.10.287.130">
    <property type="match status" value="1"/>
</dbReference>
<evidence type="ECO:0000256" key="11">
    <source>
        <dbReference type="ARBA" id="ARBA00023012"/>
    </source>
</evidence>
<evidence type="ECO:0000256" key="1">
    <source>
        <dbReference type="ARBA" id="ARBA00000085"/>
    </source>
</evidence>
<dbReference type="InterPro" id="IPR003594">
    <property type="entry name" value="HATPase_dom"/>
</dbReference>
<dbReference type="GO" id="GO:0005886">
    <property type="term" value="C:plasma membrane"/>
    <property type="evidence" value="ECO:0007669"/>
    <property type="project" value="TreeGrafter"/>
</dbReference>
<dbReference type="PANTHER" id="PTHR45569">
    <property type="entry name" value="SENSOR PROTEIN KDPD"/>
    <property type="match status" value="1"/>
</dbReference>
<feature type="transmembrane region" description="Helical" evidence="13">
    <location>
        <begin position="36"/>
        <end position="54"/>
    </location>
</feature>
<keyword evidence="16" id="KW-1185">Reference proteome</keyword>
<keyword evidence="12 13" id="KW-0472">Membrane</keyword>
<dbReference type="InterPro" id="IPR036097">
    <property type="entry name" value="HisK_dim/P_sf"/>
</dbReference>
<dbReference type="EMBL" id="SORF01000024">
    <property type="protein sequence ID" value="TDY40225.1"/>
    <property type="molecule type" value="Genomic_DNA"/>
</dbReference>
<evidence type="ECO:0000259" key="14">
    <source>
        <dbReference type="PROSITE" id="PS50109"/>
    </source>
</evidence>
<keyword evidence="10 13" id="KW-1133">Transmembrane helix</keyword>
<dbReference type="CDD" id="cd00082">
    <property type="entry name" value="HisKA"/>
    <property type="match status" value="1"/>
</dbReference>
<dbReference type="InterPro" id="IPR004358">
    <property type="entry name" value="Sig_transdc_His_kin-like_C"/>
</dbReference>
<evidence type="ECO:0000256" key="12">
    <source>
        <dbReference type="ARBA" id="ARBA00023136"/>
    </source>
</evidence>
<keyword evidence="6 13" id="KW-0812">Transmembrane</keyword>
<keyword evidence="8 15" id="KW-0418">Kinase</keyword>
<dbReference type="PANTHER" id="PTHR45569:SF1">
    <property type="entry name" value="SENSOR PROTEIN KDPD"/>
    <property type="match status" value="1"/>
</dbReference>
<evidence type="ECO:0000256" key="9">
    <source>
        <dbReference type="ARBA" id="ARBA00022840"/>
    </source>
</evidence>
<sequence>MKQTTSFRPKWRVLTSHVIPLFPDPNTSGPDNKLNLFLPYLIASIMVFGLTLIFWHSQYIFTPVNIALLYLLPVLVTAVRWGLWPSVYAAGIGVMSFDFFFIPPIFAFTVGDTRYLISFAVYLAVAIFTASLAVQLRQRFEEAKAREAITSAMYTLSTQVAAARDLDAVLHEIVHHASRTFGLSTAIVLPDTAGQLTVKVQHGIKSSDDPDIIEPRILRWVYEHGKMTGYGTNTHRDNSLLYVPLKTESKIHGVMCIAVKQPSGIGNANNLIRVVQALAGLASVFVARIHFEEEAKLAHITAESERLRTALLDSISHELRTPLATIIGSVTGMIEGAGVLSATDQYELLLTVREGAMRMNRLVTNLLGMVRLESGMLRLNKKWCDISDIIGVALSQVQDSLQNRAVELNLQSNLPAIAVDDVLIEQVLVNLLSNAVKYSPDGSPIRLDVLEYDGVLTMRIRDQGIGIAPEEVDKIFDKFYRTNAGKSIPGTGLGLAICKGIIQAHGGEIFARSAEGVGTIVTIRLPVSDMPELPHDSMSLE</sequence>
<evidence type="ECO:0000256" key="13">
    <source>
        <dbReference type="SAM" id="Phobius"/>
    </source>
</evidence>
<feature type="transmembrane region" description="Helical" evidence="13">
    <location>
        <begin position="86"/>
        <end position="109"/>
    </location>
</feature>
<dbReference type="Gene3D" id="1.20.120.620">
    <property type="entry name" value="Backbone structure of the membrane domain of e. Coli histidine kinase receptor kdpd"/>
    <property type="match status" value="1"/>
</dbReference>
<name>A0A4R8LCI3_9BACL</name>
<dbReference type="CDD" id="cd00075">
    <property type="entry name" value="HATPase"/>
    <property type="match status" value="1"/>
</dbReference>
<dbReference type="AlphaFoldDB" id="A0A4R8LCI3"/>
<dbReference type="SUPFAM" id="SSF55874">
    <property type="entry name" value="ATPase domain of HSP90 chaperone/DNA topoisomerase II/histidine kinase"/>
    <property type="match status" value="1"/>
</dbReference>
<protein>
    <recommendedName>
        <fullName evidence="3">histidine kinase</fullName>
        <ecNumber evidence="3">2.7.13.3</ecNumber>
    </recommendedName>
</protein>
<dbReference type="EC" id="2.7.13.3" evidence="3"/>
<feature type="domain" description="Histidine kinase" evidence="14">
    <location>
        <begin position="314"/>
        <end position="529"/>
    </location>
</feature>
<dbReference type="Proteomes" id="UP000294581">
    <property type="component" value="Unassembled WGS sequence"/>
</dbReference>
<evidence type="ECO:0000256" key="8">
    <source>
        <dbReference type="ARBA" id="ARBA00022777"/>
    </source>
</evidence>
<dbReference type="InterPro" id="IPR036890">
    <property type="entry name" value="HATPase_C_sf"/>
</dbReference>
<accession>A0A4R8LCI3</accession>
<evidence type="ECO:0000256" key="6">
    <source>
        <dbReference type="ARBA" id="ARBA00022692"/>
    </source>
</evidence>
<evidence type="ECO:0000256" key="4">
    <source>
        <dbReference type="ARBA" id="ARBA00022553"/>
    </source>
</evidence>
<gene>
    <name evidence="15" type="ORF">C7445_1246</name>
</gene>
<dbReference type="PRINTS" id="PR00344">
    <property type="entry name" value="BCTRLSENSOR"/>
</dbReference>
<evidence type="ECO:0000256" key="10">
    <source>
        <dbReference type="ARBA" id="ARBA00022989"/>
    </source>
</evidence>
<organism evidence="15 16">
    <name type="scientific">Alicyclobacillus sacchari</name>
    <dbReference type="NCBI Taxonomy" id="392010"/>
    <lineage>
        <taxon>Bacteria</taxon>
        <taxon>Bacillati</taxon>
        <taxon>Bacillota</taxon>
        <taxon>Bacilli</taxon>
        <taxon>Bacillales</taxon>
        <taxon>Alicyclobacillaceae</taxon>
        <taxon>Alicyclobacillus</taxon>
    </lineage>
</organism>
<dbReference type="SMART" id="SM00388">
    <property type="entry name" value="HisKA"/>
    <property type="match status" value="1"/>
</dbReference>
<dbReference type="InterPro" id="IPR003661">
    <property type="entry name" value="HisK_dim/P_dom"/>
</dbReference>
<dbReference type="RefSeq" id="WP_134161158.1">
    <property type="nucleotide sequence ID" value="NZ_SORF01000024.1"/>
</dbReference>
<dbReference type="GO" id="GO:0000155">
    <property type="term" value="F:phosphorelay sensor kinase activity"/>
    <property type="evidence" value="ECO:0007669"/>
    <property type="project" value="InterPro"/>
</dbReference>
<dbReference type="SMART" id="SM00387">
    <property type="entry name" value="HATPase_c"/>
    <property type="match status" value="1"/>
</dbReference>
<dbReference type="InterPro" id="IPR005467">
    <property type="entry name" value="His_kinase_dom"/>
</dbReference>
<dbReference type="FunFam" id="3.30.565.10:FF:000042">
    <property type="entry name" value="Two-component sensor histidine kinase KdpD"/>
    <property type="match status" value="1"/>
</dbReference>
<dbReference type="InterPro" id="IPR003018">
    <property type="entry name" value="GAF"/>
</dbReference>
<dbReference type="PROSITE" id="PS50109">
    <property type="entry name" value="HIS_KIN"/>
    <property type="match status" value="1"/>
</dbReference>
<dbReference type="Pfam" id="PF02518">
    <property type="entry name" value="HATPase_c"/>
    <property type="match status" value="1"/>
</dbReference>
<evidence type="ECO:0000256" key="2">
    <source>
        <dbReference type="ARBA" id="ARBA00004141"/>
    </source>
</evidence>